<evidence type="ECO:0000313" key="7">
    <source>
        <dbReference type="EMBL" id="CAE7653059.1"/>
    </source>
</evidence>
<evidence type="ECO:0000313" key="8">
    <source>
        <dbReference type="Proteomes" id="UP000649617"/>
    </source>
</evidence>
<keyword evidence="8" id="KW-1185">Reference proteome</keyword>
<protein>
    <submittedName>
        <fullName evidence="7">Scn10a protein</fullName>
    </submittedName>
</protein>
<dbReference type="Gene3D" id="1.20.120.350">
    <property type="entry name" value="Voltage-gated potassium channels. Chain C"/>
    <property type="match status" value="1"/>
</dbReference>
<proteinExistence type="predicted"/>
<feature type="transmembrane region" description="Helical" evidence="5">
    <location>
        <begin position="12"/>
        <end position="33"/>
    </location>
</feature>
<evidence type="ECO:0000256" key="5">
    <source>
        <dbReference type="SAM" id="Phobius"/>
    </source>
</evidence>
<name>A0A812VWY3_SYMPI</name>
<accession>A0A812VWY3</accession>
<dbReference type="SUPFAM" id="SSF81324">
    <property type="entry name" value="Voltage-gated potassium channels"/>
    <property type="match status" value="1"/>
</dbReference>
<dbReference type="InterPro" id="IPR005821">
    <property type="entry name" value="Ion_trans_dom"/>
</dbReference>
<dbReference type="Proteomes" id="UP000649617">
    <property type="component" value="Unassembled WGS sequence"/>
</dbReference>
<evidence type="ECO:0000256" key="4">
    <source>
        <dbReference type="ARBA" id="ARBA00023136"/>
    </source>
</evidence>
<dbReference type="GO" id="GO:0016020">
    <property type="term" value="C:membrane"/>
    <property type="evidence" value="ECO:0007669"/>
    <property type="project" value="UniProtKB-SubCell"/>
</dbReference>
<comment type="subcellular location">
    <subcellularLocation>
        <location evidence="1">Membrane</location>
        <topology evidence="1">Multi-pass membrane protein</topology>
    </subcellularLocation>
</comment>
<keyword evidence="2 5" id="KW-0812">Transmembrane</keyword>
<reference evidence="7" key="1">
    <citation type="submission" date="2021-02" db="EMBL/GenBank/DDBJ databases">
        <authorList>
            <person name="Dougan E. K."/>
            <person name="Rhodes N."/>
            <person name="Thang M."/>
            <person name="Chan C."/>
        </authorList>
    </citation>
    <scope>NUCLEOTIDE SEQUENCE</scope>
</reference>
<dbReference type="AlphaFoldDB" id="A0A812VWY3"/>
<feature type="domain" description="Ion transport" evidence="6">
    <location>
        <begin position="10"/>
        <end position="63"/>
    </location>
</feature>
<evidence type="ECO:0000256" key="1">
    <source>
        <dbReference type="ARBA" id="ARBA00004141"/>
    </source>
</evidence>
<evidence type="ECO:0000259" key="6">
    <source>
        <dbReference type="Pfam" id="PF00520"/>
    </source>
</evidence>
<gene>
    <name evidence="7" type="primary">Scn10a</name>
    <name evidence="7" type="ORF">SPIL2461_LOCUS17476</name>
</gene>
<keyword evidence="4 5" id="KW-0472">Membrane</keyword>
<sequence length="346" mass="39139">MVNQSFNIPEELRMLDLGFTIFYVVELLLKFYVHRLFFFWRDDWKWNVFDLILVSMAVQEQVVEFLIHNEVESYPGDPRTSDDGVLISLVICVFALFFLQICTDYLIVERDSIPDNVYTEFLEFFGSLDRSIQDNIEHQHLCVSDRDGPDSDTKEDVLNLARLEAFFHFALFNVLTGMFVDHAMKWMEVGAMQCELAPSECQATATRACNAGPGLSALQQAEVSDESALIYLASLGLEIHDAKTFFDMLAGVAADKYIDIETFVKGCMRMKGPATSIDMLSMAYEVTLMHRQSNRIERNLAEVQAFQKKALPMIVVHRVKGLGSQSCGMFSSGFGAPLTVHLGKQT</sequence>
<dbReference type="OrthoDB" id="432431at2759"/>
<evidence type="ECO:0000256" key="2">
    <source>
        <dbReference type="ARBA" id="ARBA00022692"/>
    </source>
</evidence>
<comment type="caution">
    <text evidence="7">The sequence shown here is derived from an EMBL/GenBank/DDBJ whole genome shotgun (WGS) entry which is preliminary data.</text>
</comment>
<evidence type="ECO:0000256" key="3">
    <source>
        <dbReference type="ARBA" id="ARBA00022989"/>
    </source>
</evidence>
<feature type="transmembrane region" description="Helical" evidence="5">
    <location>
        <begin position="85"/>
        <end position="108"/>
    </location>
</feature>
<dbReference type="InterPro" id="IPR027359">
    <property type="entry name" value="Volt_channel_dom_sf"/>
</dbReference>
<organism evidence="7 8">
    <name type="scientific">Symbiodinium pilosum</name>
    <name type="common">Dinoflagellate</name>
    <dbReference type="NCBI Taxonomy" id="2952"/>
    <lineage>
        <taxon>Eukaryota</taxon>
        <taxon>Sar</taxon>
        <taxon>Alveolata</taxon>
        <taxon>Dinophyceae</taxon>
        <taxon>Suessiales</taxon>
        <taxon>Symbiodiniaceae</taxon>
        <taxon>Symbiodinium</taxon>
    </lineage>
</organism>
<keyword evidence="3 5" id="KW-1133">Transmembrane helix</keyword>
<dbReference type="EMBL" id="CAJNIZ010043193">
    <property type="protein sequence ID" value="CAE7653059.1"/>
    <property type="molecule type" value="Genomic_DNA"/>
</dbReference>
<dbReference type="Pfam" id="PF00520">
    <property type="entry name" value="Ion_trans"/>
    <property type="match status" value="1"/>
</dbReference>